<evidence type="ECO:0000256" key="1">
    <source>
        <dbReference type="SAM" id="Phobius"/>
    </source>
</evidence>
<evidence type="ECO:0000313" key="2">
    <source>
        <dbReference type="EMBL" id="GJE85467.1"/>
    </source>
</evidence>
<dbReference type="Proteomes" id="UP000703269">
    <property type="component" value="Unassembled WGS sequence"/>
</dbReference>
<proteinExistence type="predicted"/>
<keyword evidence="1" id="KW-1133">Transmembrane helix</keyword>
<keyword evidence="3" id="KW-1185">Reference proteome</keyword>
<accession>A0A9P3L986</accession>
<dbReference type="EMBL" id="BPQB01000002">
    <property type="protein sequence ID" value="GJE85467.1"/>
    <property type="molecule type" value="Genomic_DNA"/>
</dbReference>
<sequence length="78" mass="8294">MSGAPIENIESSNRTAYAHREYPLYAMSLFGIVFAAVVLTVLLPPSKASAVPRGPPFPPGPAIWGFAKDGAHVEINKT</sequence>
<keyword evidence="1" id="KW-0472">Membrane</keyword>
<comment type="caution">
    <text evidence="2">The sequence shown here is derived from an EMBL/GenBank/DDBJ whole genome shotgun (WGS) entry which is preliminary data.</text>
</comment>
<protein>
    <submittedName>
        <fullName evidence="2">Uncharacterized protein</fullName>
    </submittedName>
</protein>
<evidence type="ECO:0000313" key="3">
    <source>
        <dbReference type="Proteomes" id="UP000703269"/>
    </source>
</evidence>
<reference evidence="2 3" key="1">
    <citation type="submission" date="2021-08" db="EMBL/GenBank/DDBJ databases">
        <title>Draft Genome Sequence of Phanerochaete sordida strain YK-624.</title>
        <authorList>
            <person name="Mori T."/>
            <person name="Dohra H."/>
            <person name="Suzuki T."/>
            <person name="Kawagishi H."/>
            <person name="Hirai H."/>
        </authorList>
    </citation>
    <scope>NUCLEOTIDE SEQUENCE [LARGE SCALE GENOMIC DNA]</scope>
    <source>
        <strain evidence="2 3">YK-624</strain>
    </source>
</reference>
<organism evidence="2 3">
    <name type="scientific">Phanerochaete sordida</name>
    <dbReference type="NCBI Taxonomy" id="48140"/>
    <lineage>
        <taxon>Eukaryota</taxon>
        <taxon>Fungi</taxon>
        <taxon>Dikarya</taxon>
        <taxon>Basidiomycota</taxon>
        <taxon>Agaricomycotina</taxon>
        <taxon>Agaricomycetes</taxon>
        <taxon>Polyporales</taxon>
        <taxon>Phanerochaetaceae</taxon>
        <taxon>Phanerochaete</taxon>
    </lineage>
</organism>
<feature type="transmembrane region" description="Helical" evidence="1">
    <location>
        <begin position="22"/>
        <end position="43"/>
    </location>
</feature>
<keyword evidence="1" id="KW-0812">Transmembrane</keyword>
<name>A0A9P3L986_9APHY</name>
<gene>
    <name evidence="2" type="ORF">PsYK624_015460</name>
</gene>
<dbReference type="AlphaFoldDB" id="A0A9P3L986"/>